<proteinExistence type="inferred from homology"/>
<dbReference type="InterPro" id="IPR051401">
    <property type="entry name" value="GtrA_CellWall_Glycosyl"/>
</dbReference>
<feature type="transmembrane region" description="Helical" evidence="6">
    <location>
        <begin position="80"/>
        <end position="105"/>
    </location>
</feature>
<protein>
    <submittedName>
        <fullName evidence="8">GtrA family protein</fullName>
    </submittedName>
</protein>
<comment type="caution">
    <text evidence="8">The sequence shown here is derived from an EMBL/GenBank/DDBJ whole genome shotgun (WGS) entry which is preliminary data.</text>
</comment>
<keyword evidence="4 6" id="KW-1133">Transmembrane helix</keyword>
<dbReference type="Pfam" id="PF04138">
    <property type="entry name" value="GtrA_DPMS_TM"/>
    <property type="match status" value="1"/>
</dbReference>
<dbReference type="EMBL" id="PXYV01000025">
    <property type="protein sequence ID" value="PSR21909.1"/>
    <property type="molecule type" value="Genomic_DNA"/>
</dbReference>
<comment type="similarity">
    <text evidence="2">Belongs to the GtrA family.</text>
</comment>
<organism evidence="8 9">
    <name type="scientific">Sulfobacillus acidophilus</name>
    <dbReference type="NCBI Taxonomy" id="53633"/>
    <lineage>
        <taxon>Bacteria</taxon>
        <taxon>Bacillati</taxon>
        <taxon>Bacillota</taxon>
        <taxon>Clostridia</taxon>
        <taxon>Eubacteriales</taxon>
        <taxon>Clostridiales Family XVII. Incertae Sedis</taxon>
        <taxon>Sulfobacillus</taxon>
    </lineage>
</organism>
<feature type="transmembrane region" description="Helical" evidence="6">
    <location>
        <begin position="117"/>
        <end position="139"/>
    </location>
</feature>
<dbReference type="GO" id="GO:0000271">
    <property type="term" value="P:polysaccharide biosynthetic process"/>
    <property type="evidence" value="ECO:0007669"/>
    <property type="project" value="InterPro"/>
</dbReference>
<keyword evidence="3 6" id="KW-0812">Transmembrane</keyword>
<feature type="transmembrane region" description="Helical" evidence="6">
    <location>
        <begin position="41"/>
        <end position="59"/>
    </location>
</feature>
<evidence type="ECO:0000313" key="8">
    <source>
        <dbReference type="EMBL" id="PSR21909.1"/>
    </source>
</evidence>
<evidence type="ECO:0000256" key="2">
    <source>
        <dbReference type="ARBA" id="ARBA00009399"/>
    </source>
</evidence>
<dbReference type="AlphaFoldDB" id="A0A2T2WI48"/>
<gene>
    <name evidence="8" type="ORF">C7B45_08995</name>
</gene>
<reference evidence="8 9" key="1">
    <citation type="journal article" date="2014" name="BMC Genomics">
        <title>Comparison of environmental and isolate Sulfobacillus genomes reveals diverse carbon, sulfur, nitrogen, and hydrogen metabolisms.</title>
        <authorList>
            <person name="Justice N.B."/>
            <person name="Norman A."/>
            <person name="Brown C.T."/>
            <person name="Singh A."/>
            <person name="Thomas B.C."/>
            <person name="Banfield J.F."/>
        </authorList>
    </citation>
    <scope>NUCLEOTIDE SEQUENCE [LARGE SCALE GENOMIC DNA]</scope>
    <source>
        <strain evidence="8">AMDSBA3</strain>
    </source>
</reference>
<evidence type="ECO:0000256" key="6">
    <source>
        <dbReference type="SAM" id="Phobius"/>
    </source>
</evidence>
<dbReference type="InterPro" id="IPR007267">
    <property type="entry name" value="GtrA_DPMS_TM"/>
</dbReference>
<feature type="transmembrane region" description="Helical" evidence="6">
    <location>
        <begin position="7"/>
        <end position="29"/>
    </location>
</feature>
<comment type="subcellular location">
    <subcellularLocation>
        <location evidence="1">Membrane</location>
        <topology evidence="1">Multi-pass membrane protein</topology>
    </subcellularLocation>
</comment>
<dbReference type="Proteomes" id="UP000241848">
    <property type="component" value="Unassembled WGS sequence"/>
</dbReference>
<evidence type="ECO:0000259" key="7">
    <source>
        <dbReference type="Pfam" id="PF04138"/>
    </source>
</evidence>
<evidence type="ECO:0000256" key="3">
    <source>
        <dbReference type="ARBA" id="ARBA00022692"/>
    </source>
</evidence>
<name>A0A2T2WI48_9FIRM</name>
<dbReference type="PANTHER" id="PTHR38459:SF1">
    <property type="entry name" value="PROPHAGE BACTOPRENOL-LINKED GLUCOSE TRANSLOCASE HOMOLOG"/>
    <property type="match status" value="1"/>
</dbReference>
<feature type="domain" description="GtrA/DPMS transmembrane" evidence="7">
    <location>
        <begin position="9"/>
        <end position="140"/>
    </location>
</feature>
<evidence type="ECO:0000256" key="4">
    <source>
        <dbReference type="ARBA" id="ARBA00022989"/>
    </source>
</evidence>
<dbReference type="PANTHER" id="PTHR38459">
    <property type="entry name" value="PROPHAGE BACTOPRENOL-LINKED GLUCOSE TRANSLOCASE HOMOLOG"/>
    <property type="match status" value="1"/>
</dbReference>
<accession>A0A2T2WI48</accession>
<evidence type="ECO:0000313" key="9">
    <source>
        <dbReference type="Proteomes" id="UP000241848"/>
    </source>
</evidence>
<evidence type="ECO:0000256" key="1">
    <source>
        <dbReference type="ARBA" id="ARBA00004141"/>
    </source>
</evidence>
<evidence type="ECO:0000256" key="5">
    <source>
        <dbReference type="ARBA" id="ARBA00023136"/>
    </source>
</evidence>
<keyword evidence="5 6" id="KW-0472">Membrane</keyword>
<sequence length="141" mass="15960">MKRLLQFLKFVFVGFGNAIIDLGVFNGLYFIAPTHDVKRLVLYNTMAVGAAILNSYIWNTRWTFRLQRRTRGPGARRQRVLFLIQSLINIVVNDLILGLIAPLIADTHVVDHVIANNIAKLLAMFLASVTSFVMMKLVVFV</sequence>
<dbReference type="GO" id="GO:0005886">
    <property type="term" value="C:plasma membrane"/>
    <property type="evidence" value="ECO:0007669"/>
    <property type="project" value="TreeGrafter"/>
</dbReference>